<feature type="transmembrane region" description="Helical" evidence="6">
    <location>
        <begin position="134"/>
        <end position="157"/>
    </location>
</feature>
<gene>
    <name evidence="9" type="ORF">DWV56_04435</name>
    <name evidence="8" type="ORF">DWW32_03415</name>
</gene>
<comment type="similarity">
    <text evidence="6">Belongs to the TVP38/TMEM64 family.</text>
</comment>
<keyword evidence="2 6" id="KW-1003">Cell membrane</keyword>
<evidence type="ECO:0000256" key="4">
    <source>
        <dbReference type="ARBA" id="ARBA00022989"/>
    </source>
</evidence>
<evidence type="ECO:0000313" key="10">
    <source>
        <dbReference type="Proteomes" id="UP000265489"/>
    </source>
</evidence>
<reference evidence="10 11" key="1">
    <citation type="submission" date="2018-08" db="EMBL/GenBank/DDBJ databases">
        <title>A genome reference for cultivated species of the human gut microbiota.</title>
        <authorList>
            <person name="Zou Y."/>
            <person name="Xue W."/>
            <person name="Luo G."/>
        </authorList>
    </citation>
    <scope>NUCLEOTIDE SEQUENCE [LARGE SCALE GENOMIC DNA]</scope>
    <source>
        <strain evidence="9 11">AF10-31</strain>
        <strain evidence="8 10">AF15-20</strain>
    </source>
</reference>
<keyword evidence="4 6" id="KW-1133">Transmembrane helix</keyword>
<dbReference type="InterPro" id="IPR015414">
    <property type="entry name" value="TMEM64"/>
</dbReference>
<evidence type="ECO:0000313" key="9">
    <source>
        <dbReference type="EMBL" id="RGW75621.1"/>
    </source>
</evidence>
<evidence type="ECO:0000256" key="2">
    <source>
        <dbReference type="ARBA" id="ARBA00022475"/>
    </source>
</evidence>
<feature type="domain" description="VTT" evidence="7">
    <location>
        <begin position="64"/>
        <end position="181"/>
    </location>
</feature>
<organism evidence="8 10">
    <name type="scientific">Holdemanella biformis</name>
    <dbReference type="NCBI Taxonomy" id="1735"/>
    <lineage>
        <taxon>Bacteria</taxon>
        <taxon>Bacillati</taxon>
        <taxon>Bacillota</taxon>
        <taxon>Erysipelotrichia</taxon>
        <taxon>Erysipelotrichales</taxon>
        <taxon>Erysipelotrichaceae</taxon>
        <taxon>Holdemanella</taxon>
    </lineage>
</organism>
<dbReference type="InterPro" id="IPR032816">
    <property type="entry name" value="VTT_dom"/>
</dbReference>
<evidence type="ECO:0000259" key="7">
    <source>
        <dbReference type="Pfam" id="PF09335"/>
    </source>
</evidence>
<evidence type="ECO:0000256" key="6">
    <source>
        <dbReference type="RuleBase" id="RU366058"/>
    </source>
</evidence>
<keyword evidence="5 6" id="KW-0472">Membrane</keyword>
<dbReference type="Pfam" id="PF09335">
    <property type="entry name" value="VTT_dom"/>
    <property type="match status" value="1"/>
</dbReference>
<dbReference type="RefSeq" id="WP_118324767.1">
    <property type="nucleotide sequence ID" value="NZ_CATXSW010000023.1"/>
</dbReference>
<sequence length="193" mass="21934">MTNKNIQNITHFGFILMILICVYFFSQGYFTNPQLLQSALSKAGILAPLLFILLQIIQVIIPIIPGGASSALGITAFGAVNGFIYNYIGICIGSICIFLLVRKYGHRIILKLCKKKDYDKYMKYTYDQNKFDTFFMLAIFLPCAPDDLLCMLAGLTHMSLKKFVWIILLGKPLSLMAYSYGLTQLFQIIERWL</sequence>
<proteinExistence type="inferred from homology"/>
<dbReference type="Proteomes" id="UP000284651">
    <property type="component" value="Unassembled WGS sequence"/>
</dbReference>
<dbReference type="GO" id="GO:0005886">
    <property type="term" value="C:plasma membrane"/>
    <property type="evidence" value="ECO:0007669"/>
    <property type="project" value="UniProtKB-SubCell"/>
</dbReference>
<evidence type="ECO:0000256" key="5">
    <source>
        <dbReference type="ARBA" id="ARBA00023136"/>
    </source>
</evidence>
<name>A0A395WA99_9FIRM</name>
<feature type="transmembrane region" description="Helical" evidence="6">
    <location>
        <begin position="163"/>
        <end position="183"/>
    </location>
</feature>
<feature type="transmembrane region" description="Helical" evidence="6">
    <location>
        <begin position="12"/>
        <end position="31"/>
    </location>
</feature>
<dbReference type="PANTHER" id="PTHR12677:SF49">
    <property type="entry name" value="TVP38_TMEM64 FAMILY MEMBRANE PROTEIN"/>
    <property type="match status" value="1"/>
</dbReference>
<keyword evidence="3 6" id="KW-0812">Transmembrane</keyword>
<dbReference type="AlphaFoldDB" id="A0A395WA99"/>
<dbReference type="GeneID" id="66578874"/>
<dbReference type="EMBL" id="QSAT01000010">
    <property type="protein sequence ID" value="RGW75621.1"/>
    <property type="molecule type" value="Genomic_DNA"/>
</dbReference>
<comment type="subcellular location">
    <subcellularLocation>
        <location evidence="1 6">Cell membrane</location>
        <topology evidence="1 6">Multi-pass membrane protein</topology>
    </subcellularLocation>
</comment>
<evidence type="ECO:0000256" key="3">
    <source>
        <dbReference type="ARBA" id="ARBA00022692"/>
    </source>
</evidence>
<accession>A0A395WA99</accession>
<dbReference type="Proteomes" id="UP000265489">
    <property type="component" value="Unassembled WGS sequence"/>
</dbReference>
<feature type="transmembrane region" description="Helical" evidence="6">
    <location>
        <begin position="84"/>
        <end position="101"/>
    </location>
</feature>
<evidence type="ECO:0000313" key="8">
    <source>
        <dbReference type="EMBL" id="RGU93035.1"/>
    </source>
</evidence>
<dbReference type="PANTHER" id="PTHR12677">
    <property type="entry name" value="GOLGI APPARATUS MEMBRANE PROTEIN TVP38-RELATED"/>
    <property type="match status" value="1"/>
</dbReference>
<evidence type="ECO:0000256" key="1">
    <source>
        <dbReference type="ARBA" id="ARBA00004651"/>
    </source>
</evidence>
<protein>
    <recommendedName>
        <fullName evidence="6">TVP38/TMEM64 family membrane protein</fullName>
    </recommendedName>
</protein>
<comment type="caution">
    <text evidence="8">The sequence shown here is derived from an EMBL/GenBank/DDBJ whole genome shotgun (WGS) entry which is preliminary data.</text>
</comment>
<dbReference type="EMBL" id="QRYQ01000004">
    <property type="protein sequence ID" value="RGU93035.1"/>
    <property type="molecule type" value="Genomic_DNA"/>
</dbReference>
<feature type="transmembrane region" description="Helical" evidence="6">
    <location>
        <begin position="43"/>
        <end position="64"/>
    </location>
</feature>
<evidence type="ECO:0000313" key="11">
    <source>
        <dbReference type="Proteomes" id="UP000284651"/>
    </source>
</evidence>